<accession>A0A1V3NUM3</accession>
<dbReference type="EMBL" id="MVBK01000001">
    <property type="protein sequence ID" value="OOG28825.1"/>
    <property type="molecule type" value="Genomic_DNA"/>
</dbReference>
<keyword evidence="1" id="KW-0472">Membrane</keyword>
<dbReference type="Pfam" id="PF11444">
    <property type="entry name" value="DUF2895"/>
    <property type="match status" value="1"/>
</dbReference>
<gene>
    <name evidence="2" type="ORF">B1C78_00340</name>
</gene>
<dbReference type="NCBIfam" id="TIGR03746">
    <property type="entry name" value="conj_TIGR03746"/>
    <property type="match status" value="1"/>
</dbReference>
<comment type="caution">
    <text evidence="2">The sequence shown here is derived from an EMBL/GenBank/DDBJ whole genome shotgun (WGS) entry which is preliminary data.</text>
</comment>
<dbReference type="OrthoDB" id="8558441at2"/>
<evidence type="ECO:0000313" key="3">
    <source>
        <dbReference type="Proteomes" id="UP000189462"/>
    </source>
</evidence>
<proteinExistence type="predicted"/>
<keyword evidence="1" id="KW-0812">Transmembrane</keyword>
<evidence type="ECO:0000313" key="2">
    <source>
        <dbReference type="EMBL" id="OOG28825.1"/>
    </source>
</evidence>
<protein>
    <submittedName>
        <fullName evidence="2">Integrating conjugative element protein</fullName>
    </submittedName>
</protein>
<organism evidence="2 3">
    <name type="scientific">Thioalkalivibrio denitrificans</name>
    <dbReference type="NCBI Taxonomy" id="108003"/>
    <lineage>
        <taxon>Bacteria</taxon>
        <taxon>Pseudomonadati</taxon>
        <taxon>Pseudomonadota</taxon>
        <taxon>Gammaproteobacteria</taxon>
        <taxon>Chromatiales</taxon>
        <taxon>Ectothiorhodospiraceae</taxon>
        <taxon>Thioalkalivibrio</taxon>
    </lineage>
</organism>
<dbReference type="Proteomes" id="UP000189462">
    <property type="component" value="Unassembled WGS sequence"/>
</dbReference>
<keyword evidence="1" id="KW-1133">Transmembrane helix</keyword>
<dbReference type="STRING" id="108003.B1C78_00340"/>
<reference evidence="2 3" key="1">
    <citation type="submission" date="2017-02" db="EMBL/GenBank/DDBJ databases">
        <title>Genomic diversity within the haloalkaliphilic genus Thioalkalivibrio.</title>
        <authorList>
            <person name="Ahn A.-C."/>
            <person name="Meier-Kolthoff J."/>
            <person name="Overmars L."/>
            <person name="Richter M."/>
            <person name="Woyke T."/>
            <person name="Sorokin D.Y."/>
            <person name="Muyzer G."/>
        </authorList>
    </citation>
    <scope>NUCLEOTIDE SEQUENCE [LARGE SCALE GENOMIC DNA]</scope>
    <source>
        <strain evidence="2 3">ALJD</strain>
    </source>
</reference>
<dbReference type="RefSeq" id="WP_077277158.1">
    <property type="nucleotide sequence ID" value="NZ_MVBK01000001.1"/>
</dbReference>
<dbReference type="InterPro" id="IPR021548">
    <property type="entry name" value="DUF2895"/>
</dbReference>
<name>A0A1V3NUM3_9GAMM</name>
<dbReference type="AlphaFoldDB" id="A0A1V3NUM3"/>
<keyword evidence="3" id="KW-1185">Reference proteome</keyword>
<feature type="transmembrane region" description="Helical" evidence="1">
    <location>
        <begin position="12"/>
        <end position="35"/>
    </location>
</feature>
<evidence type="ECO:0000256" key="1">
    <source>
        <dbReference type="SAM" id="Phobius"/>
    </source>
</evidence>
<sequence length="210" mass="24059">MAYRKEIENVRAHIWTLRLAVIVMAAVTALMGYGWHSAPSRITVHVPPDLSAGSAQKVGEIPRPNVYTFALYVFQQLHRWPEDGTKDYGNQIFRLHPFLTPRFIEELKADMEQRGRRGELTRRTRAVREVDGAVYEWSRVEVLSRDSWIVWLDLEIAETMRGMPVKDTRVRYPLRVVRYTVDPELNPWGLALDGFGPGGPVRISSGGETQ</sequence>